<evidence type="ECO:0000313" key="2">
    <source>
        <dbReference type="Proteomes" id="UP000654075"/>
    </source>
</evidence>
<accession>A0A813D2E9</accession>
<reference evidence="1" key="1">
    <citation type="submission" date="2021-02" db="EMBL/GenBank/DDBJ databases">
        <authorList>
            <person name="Dougan E. K."/>
            <person name="Rhodes N."/>
            <person name="Thang M."/>
            <person name="Chan C."/>
        </authorList>
    </citation>
    <scope>NUCLEOTIDE SEQUENCE</scope>
</reference>
<protein>
    <submittedName>
        <fullName evidence="1">Uncharacterized protein</fullName>
    </submittedName>
</protein>
<proteinExistence type="predicted"/>
<feature type="non-terminal residue" evidence="1">
    <location>
        <position position="1"/>
    </location>
</feature>
<keyword evidence="2" id="KW-1185">Reference proteome</keyword>
<dbReference type="AlphaFoldDB" id="A0A813D2E9"/>
<name>A0A813D2E9_POLGL</name>
<dbReference type="Proteomes" id="UP000654075">
    <property type="component" value="Unassembled WGS sequence"/>
</dbReference>
<feature type="non-terminal residue" evidence="1">
    <location>
        <position position="74"/>
    </location>
</feature>
<comment type="caution">
    <text evidence="1">The sequence shown here is derived from an EMBL/GenBank/DDBJ whole genome shotgun (WGS) entry which is preliminary data.</text>
</comment>
<organism evidence="1 2">
    <name type="scientific">Polarella glacialis</name>
    <name type="common">Dinoflagellate</name>
    <dbReference type="NCBI Taxonomy" id="89957"/>
    <lineage>
        <taxon>Eukaryota</taxon>
        <taxon>Sar</taxon>
        <taxon>Alveolata</taxon>
        <taxon>Dinophyceae</taxon>
        <taxon>Suessiales</taxon>
        <taxon>Suessiaceae</taxon>
        <taxon>Polarella</taxon>
    </lineage>
</organism>
<dbReference type="EMBL" id="CAJNNV010000390">
    <property type="protein sequence ID" value="CAE8582431.1"/>
    <property type="molecule type" value="Genomic_DNA"/>
</dbReference>
<sequence>ALEESRGRRGTRGASSSPAAVRLNFRREAWKQQRLGDKVVAWTQESEGGQIAGPIWDILINFGITMDIHSVSMG</sequence>
<evidence type="ECO:0000313" key="1">
    <source>
        <dbReference type="EMBL" id="CAE8582431.1"/>
    </source>
</evidence>
<gene>
    <name evidence="1" type="ORF">PGLA1383_LOCUS1431</name>
</gene>